<organism evidence="1 2">
    <name type="scientific">Gordonia soli NBRC 108243</name>
    <dbReference type="NCBI Taxonomy" id="1223545"/>
    <lineage>
        <taxon>Bacteria</taxon>
        <taxon>Bacillati</taxon>
        <taxon>Actinomycetota</taxon>
        <taxon>Actinomycetes</taxon>
        <taxon>Mycobacteriales</taxon>
        <taxon>Gordoniaceae</taxon>
        <taxon>Gordonia</taxon>
    </lineage>
</organism>
<protein>
    <submittedName>
        <fullName evidence="1">Uncharacterized protein</fullName>
    </submittedName>
</protein>
<sequence length="67" mass="7501">MRRFTAWSVVNSIRVTSDAEIYEQNLIGPTSSQSQIHVPTAHSAYDEILLTLPYSPPLPETIVADSW</sequence>
<dbReference type="EMBL" id="BANX01000005">
    <property type="protein sequence ID" value="GAC67112.1"/>
    <property type="molecule type" value="Genomic_DNA"/>
</dbReference>
<dbReference type="STRING" id="1223545.GS4_05_03250"/>
<dbReference type="Proteomes" id="UP000011666">
    <property type="component" value="Unassembled WGS sequence"/>
</dbReference>
<evidence type="ECO:0000313" key="1">
    <source>
        <dbReference type="EMBL" id="GAC67112.1"/>
    </source>
</evidence>
<name>M0QI59_9ACTN</name>
<comment type="caution">
    <text evidence="1">The sequence shown here is derived from an EMBL/GenBank/DDBJ whole genome shotgun (WGS) entry which is preliminary data.</text>
</comment>
<accession>M0QI59</accession>
<reference evidence="1 2" key="1">
    <citation type="submission" date="2013-01" db="EMBL/GenBank/DDBJ databases">
        <title>Whole genome shotgun sequence of Gordonia soli NBRC 108243.</title>
        <authorList>
            <person name="Isaki-Nakamura S."/>
            <person name="Hosoyama A."/>
            <person name="Tsuchikane K."/>
            <person name="Ando Y."/>
            <person name="Baba S."/>
            <person name="Ohji S."/>
            <person name="Hamada M."/>
            <person name="Tamura T."/>
            <person name="Yamazoe A."/>
            <person name="Yamazaki S."/>
            <person name="Fujita N."/>
        </authorList>
    </citation>
    <scope>NUCLEOTIDE SEQUENCE [LARGE SCALE GENOMIC DNA]</scope>
    <source>
        <strain evidence="1 2">NBRC 108243</strain>
    </source>
</reference>
<proteinExistence type="predicted"/>
<keyword evidence="2" id="KW-1185">Reference proteome</keyword>
<gene>
    <name evidence="1" type="ORF">GS4_05_03250</name>
</gene>
<dbReference type="AlphaFoldDB" id="M0QI59"/>
<evidence type="ECO:0000313" key="2">
    <source>
        <dbReference type="Proteomes" id="UP000011666"/>
    </source>
</evidence>